<dbReference type="Proteomes" id="UP000183832">
    <property type="component" value="Unassembled WGS sequence"/>
</dbReference>
<dbReference type="EMBL" id="CVRI01000073">
    <property type="protein sequence ID" value="CRL07856.1"/>
    <property type="molecule type" value="Genomic_DNA"/>
</dbReference>
<feature type="chain" id="PRO_5012768935" evidence="1">
    <location>
        <begin position="19"/>
        <end position="69"/>
    </location>
</feature>
<keyword evidence="3" id="KW-1185">Reference proteome</keyword>
<name>A0A1J1J632_9DIPT</name>
<sequence>MLWVGFLLIVLNIPGIFNWKASKYEYLTKSHKKLTNTACLPLRTSDDVMGVFHGCLGYHLKWQSSSATF</sequence>
<feature type="signal peptide" evidence="1">
    <location>
        <begin position="1"/>
        <end position="18"/>
    </location>
</feature>
<evidence type="ECO:0000256" key="1">
    <source>
        <dbReference type="SAM" id="SignalP"/>
    </source>
</evidence>
<gene>
    <name evidence="2" type="ORF">CLUMA_CG020810</name>
</gene>
<protein>
    <submittedName>
        <fullName evidence="2">CLUMA_CG020810, isoform A</fullName>
    </submittedName>
</protein>
<organism evidence="2 3">
    <name type="scientific">Clunio marinus</name>
    <dbReference type="NCBI Taxonomy" id="568069"/>
    <lineage>
        <taxon>Eukaryota</taxon>
        <taxon>Metazoa</taxon>
        <taxon>Ecdysozoa</taxon>
        <taxon>Arthropoda</taxon>
        <taxon>Hexapoda</taxon>
        <taxon>Insecta</taxon>
        <taxon>Pterygota</taxon>
        <taxon>Neoptera</taxon>
        <taxon>Endopterygota</taxon>
        <taxon>Diptera</taxon>
        <taxon>Nematocera</taxon>
        <taxon>Chironomoidea</taxon>
        <taxon>Chironomidae</taxon>
        <taxon>Clunio</taxon>
    </lineage>
</organism>
<evidence type="ECO:0000313" key="3">
    <source>
        <dbReference type="Proteomes" id="UP000183832"/>
    </source>
</evidence>
<accession>A0A1J1J632</accession>
<keyword evidence="1" id="KW-0732">Signal</keyword>
<proteinExistence type="predicted"/>
<reference evidence="2 3" key="1">
    <citation type="submission" date="2015-04" db="EMBL/GenBank/DDBJ databases">
        <authorList>
            <person name="Syromyatnikov M.Y."/>
            <person name="Popov V.N."/>
        </authorList>
    </citation>
    <scope>NUCLEOTIDE SEQUENCE [LARGE SCALE GENOMIC DNA]</scope>
</reference>
<dbReference type="AlphaFoldDB" id="A0A1J1J632"/>
<evidence type="ECO:0000313" key="2">
    <source>
        <dbReference type="EMBL" id="CRL07856.1"/>
    </source>
</evidence>